<dbReference type="OMA" id="VPCHGSR"/>
<dbReference type="Proteomes" id="UP000000673">
    <property type="component" value="Unassembled WGS sequence"/>
</dbReference>
<proteinExistence type="inferred from homology"/>
<dbReference type="EC" id="3.1.3.2" evidence="3"/>
<keyword evidence="8" id="KW-0472">Membrane</keyword>
<protein>
    <recommendedName>
        <fullName evidence="3">acid phosphatase</fullName>
        <ecNumber evidence="3">3.1.3.2</ecNumber>
    </recommendedName>
</protein>
<accession>W5JRB9</accession>
<evidence type="ECO:0000256" key="3">
    <source>
        <dbReference type="ARBA" id="ARBA00012646"/>
    </source>
</evidence>
<evidence type="ECO:0000256" key="5">
    <source>
        <dbReference type="ARBA" id="ARBA00022801"/>
    </source>
</evidence>
<evidence type="ECO:0000313" key="12">
    <source>
        <dbReference type="Proteomes" id="UP000000673"/>
    </source>
</evidence>
<evidence type="ECO:0000256" key="9">
    <source>
        <dbReference type="SAM" id="SignalP"/>
    </source>
</evidence>
<dbReference type="Gene3D" id="3.40.50.1240">
    <property type="entry name" value="Phosphoglycerate mutase-like"/>
    <property type="match status" value="1"/>
</dbReference>
<dbReference type="SUPFAM" id="SSF53254">
    <property type="entry name" value="Phosphoglycerate mutase-like"/>
    <property type="match status" value="1"/>
</dbReference>
<dbReference type="Pfam" id="PF00328">
    <property type="entry name" value="His_Phos_2"/>
    <property type="match status" value="1"/>
</dbReference>
<dbReference type="PANTHER" id="PTHR11567:SF211">
    <property type="entry name" value="PROSTATIC ACID PHOSPHATASE"/>
    <property type="match status" value="1"/>
</dbReference>
<evidence type="ECO:0000256" key="8">
    <source>
        <dbReference type="SAM" id="Phobius"/>
    </source>
</evidence>
<dbReference type="CDD" id="cd07061">
    <property type="entry name" value="HP_HAP_like"/>
    <property type="match status" value="1"/>
</dbReference>
<dbReference type="VEuPathDB" id="VectorBase:ADAC002788"/>
<dbReference type="PROSITE" id="PS00616">
    <property type="entry name" value="HIS_ACID_PHOSPHAT_1"/>
    <property type="match status" value="1"/>
</dbReference>
<evidence type="ECO:0000256" key="4">
    <source>
        <dbReference type="ARBA" id="ARBA00022729"/>
    </source>
</evidence>
<evidence type="ECO:0000256" key="6">
    <source>
        <dbReference type="ARBA" id="ARBA00023157"/>
    </source>
</evidence>
<dbReference type="HOGENOM" id="CLU_030431_1_1_1"/>
<keyword evidence="6" id="KW-1015">Disulfide bond</keyword>
<evidence type="ECO:0000313" key="11">
    <source>
        <dbReference type="EnsemblMetazoa" id="ADAC002788-PA"/>
    </source>
</evidence>
<dbReference type="STRING" id="43151.W5JRB9"/>
<evidence type="ECO:0000256" key="7">
    <source>
        <dbReference type="ARBA" id="ARBA00023180"/>
    </source>
</evidence>
<keyword evidence="8" id="KW-0812">Transmembrane</keyword>
<evidence type="ECO:0000256" key="2">
    <source>
        <dbReference type="ARBA" id="ARBA00005375"/>
    </source>
</evidence>
<dbReference type="VEuPathDB" id="VectorBase:ADAR2_011380"/>
<sequence>MVAGPAILGGRARSLTLRVLLLAAGVQLLFATPTLQQQEQPEGTLIFAHVLFRHGDRTPIDPYKNDPWKDASHWSAGWGQLTNAGKLHHLQLGKWLRARYNSLLRPTYSNDELYVRSTDVDRTLMSAEANLAGLYPPQGSDVWDSGLSWQPIPVHTVPEELDAVLAAKKRCPAFDHALKVYRQSEPYHSYNNSLAPLYRYLTEHTGQTVNSMSAVQNLYSCLLIEELNNFTLPDWTKQVYPEPLSSISAMTFAVKTNTSQLARLKMGPLVKEILNRFRSKAAGKLKPDRSLWIYSAHDVTVASLLNALRVFELHNPPFAACIMLELRRPVNGGDPYVQVFYKNTTDDKPLLLPIPECGEQCPLDEMFKIYDDILPKNWDSECELSLLSLSYVEADLHSTTGMLGIILLTASTLLVLLTVIVVVRRRNSMHSERWYLRIDG</sequence>
<keyword evidence="8" id="KW-1133">Transmembrane helix</keyword>
<keyword evidence="4 9" id="KW-0732">Signal</keyword>
<dbReference type="EnsemblMetazoa" id="ADAC002788-RA">
    <property type="protein sequence ID" value="ADAC002788-PA"/>
    <property type="gene ID" value="ADAC002788"/>
</dbReference>
<organism evidence="10">
    <name type="scientific">Anopheles darlingi</name>
    <name type="common">Mosquito</name>
    <dbReference type="NCBI Taxonomy" id="43151"/>
    <lineage>
        <taxon>Eukaryota</taxon>
        <taxon>Metazoa</taxon>
        <taxon>Ecdysozoa</taxon>
        <taxon>Arthropoda</taxon>
        <taxon>Hexapoda</taxon>
        <taxon>Insecta</taxon>
        <taxon>Pterygota</taxon>
        <taxon>Neoptera</taxon>
        <taxon>Endopterygota</taxon>
        <taxon>Diptera</taxon>
        <taxon>Nematocera</taxon>
        <taxon>Culicoidea</taxon>
        <taxon>Culicidae</taxon>
        <taxon>Anophelinae</taxon>
        <taxon>Anopheles</taxon>
    </lineage>
</organism>
<dbReference type="GO" id="GO:0003993">
    <property type="term" value="F:acid phosphatase activity"/>
    <property type="evidence" value="ECO:0007669"/>
    <property type="project" value="UniProtKB-EC"/>
</dbReference>
<feature type="chain" id="PRO_5010155846" description="acid phosphatase" evidence="9">
    <location>
        <begin position="32"/>
        <end position="440"/>
    </location>
</feature>
<reference evidence="10 12" key="1">
    <citation type="journal article" date="2010" name="BMC Genomics">
        <title>Combination of measures distinguishes pre-miRNAs from other stem-loops in the genome of the newly sequenced Anopheles darlingi.</title>
        <authorList>
            <person name="Mendes N.D."/>
            <person name="Freitas A.T."/>
            <person name="Vasconcelos A.T."/>
            <person name="Sagot M.F."/>
        </authorList>
    </citation>
    <scope>NUCLEOTIDE SEQUENCE</scope>
</reference>
<dbReference type="InterPro" id="IPR050645">
    <property type="entry name" value="Histidine_acid_phosphatase"/>
</dbReference>
<gene>
    <name evidence="10" type="ORF">AND_002788</name>
</gene>
<comment type="similarity">
    <text evidence="2">Belongs to the histidine acid phosphatase family.</text>
</comment>
<feature type="transmembrane region" description="Helical" evidence="8">
    <location>
        <begin position="402"/>
        <end position="423"/>
    </location>
</feature>
<evidence type="ECO:0000313" key="10">
    <source>
        <dbReference type="EMBL" id="ETN65450.1"/>
    </source>
</evidence>
<reference evidence="10" key="3">
    <citation type="journal article" date="2013" name="Nucleic Acids Res.">
        <title>The genome of Anopheles darlingi, the main neotropical malaria vector.</title>
        <authorList>
            <person name="Marinotti O."/>
            <person name="Cerqueira G.C."/>
            <person name="de Almeida L.G."/>
            <person name="Ferro M.I."/>
            <person name="Loreto E.L."/>
            <person name="Zaha A."/>
            <person name="Teixeira S.M."/>
            <person name="Wespiser A.R."/>
            <person name="Almeida E Silva A."/>
            <person name="Schlindwein A.D."/>
            <person name="Pacheco A.C."/>
            <person name="Silva A.L."/>
            <person name="Graveley B.R."/>
            <person name="Walenz B.P."/>
            <person name="Lima Bde A."/>
            <person name="Ribeiro C.A."/>
            <person name="Nunes-Silva C.G."/>
            <person name="de Carvalho C.R."/>
            <person name="Soares C.M."/>
            <person name="de Menezes C.B."/>
            <person name="Matiolli C."/>
            <person name="Caffrey D."/>
            <person name="Araujo D.A."/>
            <person name="de Oliveira D.M."/>
            <person name="Golenbock D."/>
            <person name="Grisard E.C."/>
            <person name="Fantinatti-Garboggini F."/>
            <person name="de Carvalho F.M."/>
            <person name="Barcellos F.G."/>
            <person name="Prosdocimi F."/>
            <person name="May G."/>
            <person name="Azevedo Junior G.M."/>
            <person name="Guimaraes G.M."/>
            <person name="Goldman G.H."/>
            <person name="Padilha I.Q."/>
            <person name="Batista Jda S."/>
            <person name="Ferro J.A."/>
            <person name="Ribeiro J.M."/>
            <person name="Fietto J.L."/>
            <person name="Dabbas K.M."/>
            <person name="Cerdeira L."/>
            <person name="Agnez-Lima L.F."/>
            <person name="Brocchi M."/>
            <person name="de Carvalho M.O."/>
            <person name="Teixeira Mde M."/>
            <person name="Diniz Maia Mde M."/>
            <person name="Goldman M.H."/>
            <person name="Cruz Schneider M.P."/>
            <person name="Felipe M.S."/>
            <person name="Hungria M."/>
            <person name="Nicolas M.F."/>
            <person name="Pereira M."/>
            <person name="Montes M.A."/>
            <person name="Cantao M.E."/>
            <person name="Vincentz M."/>
            <person name="Rafael M.S."/>
            <person name="Silverman N."/>
            <person name="Stoco P.H."/>
            <person name="Souza R.C."/>
            <person name="Vicentini R."/>
            <person name="Gazzinelli R.T."/>
            <person name="Neves Rde O."/>
            <person name="Silva R."/>
            <person name="Astolfi-Filho S."/>
            <person name="Maciel T.E."/>
            <person name="Urmenyi T.P."/>
            <person name="Tadei W.P."/>
            <person name="Camargo E.P."/>
            <person name="de Vasconcelos A.T."/>
        </authorList>
    </citation>
    <scope>NUCLEOTIDE SEQUENCE</scope>
</reference>
<dbReference type="eggNOG" id="KOG3720">
    <property type="taxonomic scope" value="Eukaryota"/>
</dbReference>
<dbReference type="InterPro" id="IPR033379">
    <property type="entry name" value="Acid_Pase_AS"/>
</dbReference>
<dbReference type="EMBL" id="ADMH02000650">
    <property type="protein sequence ID" value="ETN65450.1"/>
    <property type="molecule type" value="Genomic_DNA"/>
</dbReference>
<keyword evidence="7" id="KW-0325">Glycoprotein</keyword>
<name>W5JRB9_ANODA</name>
<dbReference type="PANTHER" id="PTHR11567">
    <property type="entry name" value="ACID PHOSPHATASE-RELATED"/>
    <property type="match status" value="1"/>
</dbReference>
<dbReference type="InterPro" id="IPR000560">
    <property type="entry name" value="His_Pase_clade-2"/>
</dbReference>
<keyword evidence="12" id="KW-1185">Reference proteome</keyword>
<keyword evidence="5" id="KW-0378">Hydrolase</keyword>
<dbReference type="InterPro" id="IPR029033">
    <property type="entry name" value="His_PPase_superfam"/>
</dbReference>
<feature type="signal peptide" evidence="9">
    <location>
        <begin position="1"/>
        <end position="31"/>
    </location>
</feature>
<comment type="catalytic activity">
    <reaction evidence="1">
        <text>a phosphate monoester + H2O = an alcohol + phosphate</text>
        <dbReference type="Rhea" id="RHEA:15017"/>
        <dbReference type="ChEBI" id="CHEBI:15377"/>
        <dbReference type="ChEBI" id="CHEBI:30879"/>
        <dbReference type="ChEBI" id="CHEBI:43474"/>
        <dbReference type="ChEBI" id="CHEBI:67140"/>
        <dbReference type="EC" id="3.1.3.2"/>
    </reaction>
</comment>
<reference evidence="11" key="4">
    <citation type="submission" date="2015-06" db="UniProtKB">
        <authorList>
            <consortium name="EnsemblMetazoa"/>
        </authorList>
    </citation>
    <scope>IDENTIFICATION</scope>
</reference>
<evidence type="ECO:0000256" key="1">
    <source>
        <dbReference type="ARBA" id="ARBA00000032"/>
    </source>
</evidence>
<dbReference type="AlphaFoldDB" id="W5JRB9"/>
<reference evidence="10" key="2">
    <citation type="submission" date="2010-05" db="EMBL/GenBank/DDBJ databases">
        <authorList>
            <person name="Almeida L.G."/>
            <person name="Nicolas M.F."/>
            <person name="Souza R.C."/>
            <person name="Vasconcelos A.T.R."/>
        </authorList>
    </citation>
    <scope>NUCLEOTIDE SEQUENCE</scope>
</reference>
<dbReference type="FunCoup" id="W5JRB9">
    <property type="interactions" value="534"/>
</dbReference>